<evidence type="ECO:0000259" key="6">
    <source>
        <dbReference type="Pfam" id="PF08281"/>
    </source>
</evidence>
<dbReference type="NCBIfam" id="TIGR02937">
    <property type="entry name" value="sigma70-ECF"/>
    <property type="match status" value="1"/>
</dbReference>
<protein>
    <submittedName>
        <fullName evidence="7">ECF RNA polymerase sigma factor SigW</fullName>
    </submittedName>
</protein>
<dbReference type="GO" id="GO:0006352">
    <property type="term" value="P:DNA-templated transcription initiation"/>
    <property type="evidence" value="ECO:0007669"/>
    <property type="project" value="InterPro"/>
</dbReference>
<dbReference type="InterPro" id="IPR036388">
    <property type="entry name" value="WH-like_DNA-bd_sf"/>
</dbReference>
<dbReference type="RefSeq" id="WP_197527317.1">
    <property type="nucleotide sequence ID" value="NZ_CP036291.1"/>
</dbReference>
<keyword evidence="2" id="KW-0805">Transcription regulation</keyword>
<keyword evidence="5" id="KW-0804">Transcription</keyword>
<evidence type="ECO:0000256" key="2">
    <source>
        <dbReference type="ARBA" id="ARBA00023015"/>
    </source>
</evidence>
<dbReference type="PANTHER" id="PTHR43133:SF8">
    <property type="entry name" value="RNA POLYMERASE SIGMA FACTOR HI_1459-RELATED"/>
    <property type="match status" value="1"/>
</dbReference>
<gene>
    <name evidence="7" type="primary">sigW_3</name>
    <name evidence="7" type="ORF">Pla175_13640</name>
</gene>
<evidence type="ECO:0000313" key="8">
    <source>
        <dbReference type="Proteomes" id="UP000317429"/>
    </source>
</evidence>
<dbReference type="SUPFAM" id="SSF88946">
    <property type="entry name" value="Sigma2 domain of RNA polymerase sigma factors"/>
    <property type="match status" value="1"/>
</dbReference>
<sequence length="236" mass="25866">MNYASDDQARSDQSPGDQALDERMLAGDTAALAEAFSRCRQRLGRMVQFRMDRRLAGRVDPDDLLQEAYLQAAQRLDSFAEQNAGERRLSGFLWLRLIVSQTLVDAHRRHLGAQMRDATRDVRLNAGPAGGPSPVATSMSIAQLLVGKLTSPSQAAVRAEISQQLQRAIASMSALDQEVIALRHFEELSNGEIAEVLGIEVKAASIRYVRALRRLKGVLAGASDFHDLRSKLSCAP</sequence>
<dbReference type="InterPro" id="IPR039425">
    <property type="entry name" value="RNA_pol_sigma-70-like"/>
</dbReference>
<dbReference type="GO" id="GO:0003677">
    <property type="term" value="F:DNA binding"/>
    <property type="evidence" value="ECO:0007669"/>
    <property type="project" value="UniProtKB-KW"/>
</dbReference>
<dbReference type="PANTHER" id="PTHR43133">
    <property type="entry name" value="RNA POLYMERASE ECF-TYPE SIGMA FACTO"/>
    <property type="match status" value="1"/>
</dbReference>
<evidence type="ECO:0000256" key="5">
    <source>
        <dbReference type="ARBA" id="ARBA00023163"/>
    </source>
</evidence>
<dbReference type="AlphaFoldDB" id="A0A518D955"/>
<dbReference type="InterPro" id="IPR013249">
    <property type="entry name" value="RNA_pol_sigma70_r4_t2"/>
</dbReference>
<dbReference type="InterPro" id="IPR014284">
    <property type="entry name" value="RNA_pol_sigma-70_dom"/>
</dbReference>
<name>A0A518D955_9BACT</name>
<dbReference type="Gene3D" id="1.10.1740.10">
    <property type="match status" value="1"/>
</dbReference>
<dbReference type="SUPFAM" id="SSF88659">
    <property type="entry name" value="Sigma3 and sigma4 domains of RNA polymerase sigma factors"/>
    <property type="match status" value="1"/>
</dbReference>
<dbReference type="Proteomes" id="UP000317429">
    <property type="component" value="Chromosome"/>
</dbReference>
<reference evidence="7 8" key="1">
    <citation type="submission" date="2019-02" db="EMBL/GenBank/DDBJ databases">
        <title>Deep-cultivation of Planctomycetes and their phenomic and genomic characterization uncovers novel biology.</title>
        <authorList>
            <person name="Wiegand S."/>
            <person name="Jogler M."/>
            <person name="Boedeker C."/>
            <person name="Pinto D."/>
            <person name="Vollmers J."/>
            <person name="Rivas-Marin E."/>
            <person name="Kohn T."/>
            <person name="Peeters S.H."/>
            <person name="Heuer A."/>
            <person name="Rast P."/>
            <person name="Oberbeckmann S."/>
            <person name="Bunk B."/>
            <person name="Jeske O."/>
            <person name="Meyerdierks A."/>
            <person name="Storesund J.E."/>
            <person name="Kallscheuer N."/>
            <person name="Luecker S."/>
            <person name="Lage O.M."/>
            <person name="Pohl T."/>
            <person name="Merkel B.J."/>
            <person name="Hornburger P."/>
            <person name="Mueller R.-W."/>
            <person name="Bruemmer F."/>
            <person name="Labrenz M."/>
            <person name="Spormann A.M."/>
            <person name="Op den Camp H."/>
            <person name="Overmann J."/>
            <person name="Amann R."/>
            <person name="Jetten M.S.M."/>
            <person name="Mascher T."/>
            <person name="Medema M.H."/>
            <person name="Devos D.P."/>
            <person name="Kaster A.-K."/>
            <person name="Ovreas L."/>
            <person name="Rohde M."/>
            <person name="Galperin M.Y."/>
            <person name="Jogler C."/>
        </authorList>
    </citation>
    <scope>NUCLEOTIDE SEQUENCE [LARGE SCALE GENOMIC DNA]</scope>
    <source>
        <strain evidence="7 8">Pla175</strain>
    </source>
</reference>
<dbReference type="CDD" id="cd06171">
    <property type="entry name" value="Sigma70_r4"/>
    <property type="match status" value="1"/>
</dbReference>
<proteinExistence type="inferred from homology"/>
<accession>A0A518D955</accession>
<dbReference type="EMBL" id="CP036291">
    <property type="protein sequence ID" value="QDU87995.1"/>
    <property type="molecule type" value="Genomic_DNA"/>
</dbReference>
<organism evidence="7 8">
    <name type="scientific">Pirellulimonas nuda</name>
    <dbReference type="NCBI Taxonomy" id="2528009"/>
    <lineage>
        <taxon>Bacteria</taxon>
        <taxon>Pseudomonadati</taxon>
        <taxon>Planctomycetota</taxon>
        <taxon>Planctomycetia</taxon>
        <taxon>Pirellulales</taxon>
        <taxon>Lacipirellulaceae</taxon>
        <taxon>Pirellulimonas</taxon>
    </lineage>
</organism>
<dbReference type="InterPro" id="IPR013325">
    <property type="entry name" value="RNA_pol_sigma_r2"/>
</dbReference>
<dbReference type="GO" id="GO:0016987">
    <property type="term" value="F:sigma factor activity"/>
    <property type="evidence" value="ECO:0007669"/>
    <property type="project" value="UniProtKB-KW"/>
</dbReference>
<comment type="similarity">
    <text evidence="1">Belongs to the sigma-70 factor family. ECF subfamily.</text>
</comment>
<keyword evidence="3" id="KW-0731">Sigma factor</keyword>
<feature type="domain" description="RNA polymerase sigma factor 70 region 4 type 2" evidence="6">
    <location>
        <begin position="163"/>
        <end position="215"/>
    </location>
</feature>
<dbReference type="Pfam" id="PF08281">
    <property type="entry name" value="Sigma70_r4_2"/>
    <property type="match status" value="1"/>
</dbReference>
<evidence type="ECO:0000256" key="4">
    <source>
        <dbReference type="ARBA" id="ARBA00023125"/>
    </source>
</evidence>
<dbReference type="KEGG" id="pnd:Pla175_13640"/>
<dbReference type="InterPro" id="IPR013324">
    <property type="entry name" value="RNA_pol_sigma_r3/r4-like"/>
</dbReference>
<keyword evidence="4" id="KW-0238">DNA-binding</keyword>
<evidence type="ECO:0000313" key="7">
    <source>
        <dbReference type="EMBL" id="QDU87995.1"/>
    </source>
</evidence>
<evidence type="ECO:0000256" key="3">
    <source>
        <dbReference type="ARBA" id="ARBA00023082"/>
    </source>
</evidence>
<keyword evidence="8" id="KW-1185">Reference proteome</keyword>
<dbReference type="Gene3D" id="1.10.10.10">
    <property type="entry name" value="Winged helix-like DNA-binding domain superfamily/Winged helix DNA-binding domain"/>
    <property type="match status" value="1"/>
</dbReference>
<evidence type="ECO:0000256" key="1">
    <source>
        <dbReference type="ARBA" id="ARBA00010641"/>
    </source>
</evidence>